<organism evidence="1 2">
    <name type="scientific">Solibaculum intestinale</name>
    <dbReference type="NCBI Taxonomy" id="3133165"/>
    <lineage>
        <taxon>Bacteria</taxon>
        <taxon>Bacillati</taxon>
        <taxon>Bacillota</taxon>
        <taxon>Clostridia</taxon>
        <taxon>Eubacteriales</taxon>
        <taxon>Oscillospiraceae</taxon>
        <taxon>Solibaculum</taxon>
    </lineage>
</organism>
<reference evidence="1 2" key="1">
    <citation type="submission" date="2024-03" db="EMBL/GenBank/DDBJ databases">
        <title>Human intestinal bacterial collection.</title>
        <authorList>
            <person name="Pauvert C."/>
            <person name="Hitch T.C.A."/>
            <person name="Clavel T."/>
        </authorList>
    </citation>
    <scope>NUCLEOTIDE SEQUENCE [LARGE SCALE GENOMIC DNA]</scope>
    <source>
        <strain evidence="1 2">CLA-JM-H44</strain>
    </source>
</reference>
<evidence type="ECO:0000313" key="2">
    <source>
        <dbReference type="Proteomes" id="UP001489509"/>
    </source>
</evidence>
<accession>A0ABV1E0R5</accession>
<name>A0ABV1E0R5_9FIRM</name>
<evidence type="ECO:0000313" key="1">
    <source>
        <dbReference type="EMBL" id="MEQ2440474.1"/>
    </source>
</evidence>
<dbReference type="EMBL" id="JBBMFD010000008">
    <property type="protein sequence ID" value="MEQ2440474.1"/>
    <property type="molecule type" value="Genomic_DNA"/>
</dbReference>
<gene>
    <name evidence="1" type="ORF">WMO26_06520</name>
</gene>
<keyword evidence="2" id="KW-1185">Reference proteome</keyword>
<sequence length="426" mass="48399">MKKRKRVKRWMKLDNSAMIYPAIRNARFSTMFRVSVTLTEEVDPKVLQTALEDTVKRIPFFGMRLRTGLFWRYLEQNDGVAQVEADVANPCKPIGKGENGGFLFRVRVDGCRIALEPFHVLTDGNGAMVFLKTLAARYLTLMGKQIPFTDGVLDTSARPKKGELEDAFSKYAAFQKRAPRRESKAYHFKGTLEPFPTLHIISATIPLGPLLEKARAAKATLTEFLAANYILALHRLQTAERHLREKDVKLCVPVNLRKFFPSDTLRNFVLYLTPGIDPGYGDYTLEEIVEQVHCQMRMRLNQKYIAAQICTNVSDERNPFIRMVPLLFKDWAMSMAFRVVGESCFSATLSNLGEAKVPDAMRPYVERFDFLLGASKINRGNLTAVSYGGSLVLNFTRTTRETFIEREFFTQLVKLGIPVKIESNGQ</sequence>
<dbReference type="InterPro" id="IPR010828">
    <property type="entry name" value="Atf2/Sli1-like"/>
</dbReference>
<evidence type="ECO:0008006" key="3">
    <source>
        <dbReference type="Google" id="ProtNLM"/>
    </source>
</evidence>
<comment type="caution">
    <text evidence="1">The sequence shown here is derived from an EMBL/GenBank/DDBJ whole genome shotgun (WGS) entry which is preliminary data.</text>
</comment>
<dbReference type="Pfam" id="PF07247">
    <property type="entry name" value="AATase"/>
    <property type="match status" value="1"/>
</dbReference>
<protein>
    <recommendedName>
        <fullName evidence="3">Alcohol acetyltransferase</fullName>
    </recommendedName>
</protein>
<dbReference type="RefSeq" id="WP_349219057.1">
    <property type="nucleotide sequence ID" value="NZ_JBBMFD010000008.1"/>
</dbReference>
<dbReference type="Proteomes" id="UP001489509">
    <property type="component" value="Unassembled WGS sequence"/>
</dbReference>
<proteinExistence type="predicted"/>